<dbReference type="SMART" id="SM00855">
    <property type="entry name" value="PGAM"/>
    <property type="match status" value="1"/>
</dbReference>
<dbReference type="RefSeq" id="WP_129459740.1">
    <property type="nucleotide sequence ID" value="NZ_PPCV01000012.1"/>
</dbReference>
<dbReference type="GO" id="GO:0016791">
    <property type="term" value="F:phosphatase activity"/>
    <property type="evidence" value="ECO:0007669"/>
    <property type="project" value="TreeGrafter"/>
</dbReference>
<feature type="binding site" evidence="2">
    <location>
        <position position="62"/>
    </location>
    <ligand>
        <name>substrate</name>
    </ligand>
</feature>
<dbReference type="PIRSF" id="PIRSF000709">
    <property type="entry name" value="6PFK_2-Ptase"/>
    <property type="match status" value="1"/>
</dbReference>
<sequence length="188" mass="19632">MLQPHAITFVRHGQCVGNAQGRVVGQWDSPLTPLGHAQAATAASLLAAEPRPLALISSDLQRASATAEIIQGALGVPLFVDAGLREQFFGDMEGQLFSELTGCSPSGGAHINEVRWGDGESVVDLYARLEATLPALIDAHPGPLVLVTHGHVIQVAVALLQGRGPHDIDWFELPNGGIVHAPAPSAAQ</sequence>
<evidence type="ECO:0000313" key="3">
    <source>
        <dbReference type="EMBL" id="RXW31177.1"/>
    </source>
</evidence>
<dbReference type="CDD" id="cd07067">
    <property type="entry name" value="HP_PGM_like"/>
    <property type="match status" value="1"/>
</dbReference>
<dbReference type="Proteomes" id="UP000290624">
    <property type="component" value="Unassembled WGS sequence"/>
</dbReference>
<dbReference type="PANTHER" id="PTHR48100">
    <property type="entry name" value="BROAD-SPECIFICITY PHOSPHATASE YOR283W-RELATED"/>
    <property type="match status" value="1"/>
</dbReference>
<dbReference type="PANTHER" id="PTHR48100:SF1">
    <property type="entry name" value="HISTIDINE PHOSPHATASE FAMILY PROTEIN-RELATED"/>
    <property type="match status" value="1"/>
</dbReference>
<feature type="binding site" evidence="2">
    <location>
        <begin position="11"/>
        <end position="18"/>
    </location>
    <ligand>
        <name>substrate</name>
    </ligand>
</feature>
<evidence type="ECO:0000256" key="1">
    <source>
        <dbReference type="PIRSR" id="PIRSR613078-1"/>
    </source>
</evidence>
<dbReference type="Gene3D" id="3.40.50.1240">
    <property type="entry name" value="Phosphoglycerate mutase-like"/>
    <property type="match status" value="1"/>
</dbReference>
<evidence type="ECO:0000256" key="2">
    <source>
        <dbReference type="PIRSR" id="PIRSR613078-2"/>
    </source>
</evidence>
<name>A0A4Q2ECP7_9ACTN</name>
<keyword evidence="4" id="KW-1185">Reference proteome</keyword>
<evidence type="ECO:0000313" key="4">
    <source>
        <dbReference type="Proteomes" id="UP000290624"/>
    </source>
</evidence>
<dbReference type="InterPro" id="IPR029033">
    <property type="entry name" value="His_PPase_superfam"/>
</dbReference>
<dbReference type="SUPFAM" id="SSF53254">
    <property type="entry name" value="Phosphoglycerate mutase-like"/>
    <property type="match status" value="1"/>
</dbReference>
<dbReference type="AlphaFoldDB" id="A0A4Q2ECP7"/>
<comment type="caution">
    <text evidence="3">The sequence shown here is derived from an EMBL/GenBank/DDBJ whole genome shotgun (WGS) entry which is preliminary data.</text>
</comment>
<dbReference type="GO" id="GO:0005737">
    <property type="term" value="C:cytoplasm"/>
    <property type="evidence" value="ECO:0007669"/>
    <property type="project" value="TreeGrafter"/>
</dbReference>
<feature type="active site" description="Proton donor/acceptor" evidence="1">
    <location>
        <position position="86"/>
    </location>
</feature>
<feature type="active site" description="Tele-phosphohistidine intermediate" evidence="1">
    <location>
        <position position="12"/>
    </location>
</feature>
<dbReference type="InterPro" id="IPR050275">
    <property type="entry name" value="PGM_Phosphatase"/>
</dbReference>
<protein>
    <submittedName>
        <fullName evidence="3">Histidine phosphatase family protein</fullName>
    </submittedName>
</protein>
<dbReference type="EMBL" id="PPCV01000012">
    <property type="protein sequence ID" value="RXW31177.1"/>
    <property type="molecule type" value="Genomic_DNA"/>
</dbReference>
<reference evidence="3 4" key="1">
    <citation type="submission" date="2018-01" db="EMBL/GenBank/DDBJ databases">
        <title>Lactibacter flavus gen. nov., sp. nov., a novel bacterium of the family Propionibacteriaceae isolated from raw milk and dairy products.</title>
        <authorList>
            <person name="Wenning M."/>
            <person name="Breitenwieser F."/>
            <person name="Huptas C."/>
            <person name="von Neubeck M."/>
            <person name="Busse H.-J."/>
            <person name="Scherer S."/>
        </authorList>
    </citation>
    <scope>NUCLEOTIDE SEQUENCE [LARGE SCALE GENOMIC DNA]</scope>
    <source>
        <strain evidence="3 4">VG341</strain>
    </source>
</reference>
<dbReference type="Pfam" id="PF00300">
    <property type="entry name" value="His_Phos_1"/>
    <property type="match status" value="1"/>
</dbReference>
<dbReference type="InterPro" id="IPR013078">
    <property type="entry name" value="His_Pase_superF_clade-1"/>
</dbReference>
<gene>
    <name evidence="3" type="ORF">C1706_13410</name>
</gene>
<organism evidence="3 4">
    <name type="scientific">Propioniciclava flava</name>
    <dbReference type="NCBI Taxonomy" id="2072026"/>
    <lineage>
        <taxon>Bacteria</taxon>
        <taxon>Bacillati</taxon>
        <taxon>Actinomycetota</taxon>
        <taxon>Actinomycetes</taxon>
        <taxon>Propionibacteriales</taxon>
        <taxon>Propionibacteriaceae</taxon>
        <taxon>Propioniciclava</taxon>
    </lineage>
</organism>
<dbReference type="OrthoDB" id="4697614at2"/>
<accession>A0A4Q2ECP7</accession>
<proteinExistence type="predicted"/>